<dbReference type="Pfam" id="PF00135">
    <property type="entry name" value="COesterase"/>
    <property type="match status" value="1"/>
</dbReference>
<evidence type="ECO:0000259" key="5">
    <source>
        <dbReference type="Pfam" id="PF00135"/>
    </source>
</evidence>
<evidence type="ECO:0000256" key="2">
    <source>
        <dbReference type="ARBA" id="ARBA00010515"/>
    </source>
</evidence>
<dbReference type="InterPro" id="IPR029058">
    <property type="entry name" value="AB_hydrolase_fold"/>
</dbReference>
<dbReference type="InterPro" id="IPR002018">
    <property type="entry name" value="CarbesteraseB"/>
</dbReference>
<comment type="similarity">
    <text evidence="2">Belongs to the 'GDXG' lipolytic enzyme family.</text>
</comment>
<reference evidence="6" key="1">
    <citation type="submission" date="2022-06" db="EMBL/GenBank/DDBJ databases">
        <authorList>
            <person name="Lu C.-H."/>
        </authorList>
    </citation>
    <scope>NUCLEOTIDE SEQUENCE</scope>
    <source>
        <strain evidence="6">21MJYT02-11</strain>
    </source>
</reference>
<gene>
    <name evidence="6" type="ORF">NG900_00805</name>
</gene>
<dbReference type="InterPro" id="IPR002168">
    <property type="entry name" value="Lipase_GDXG_HIS_AS"/>
</dbReference>
<dbReference type="Proteomes" id="UP001162811">
    <property type="component" value="Unassembled WGS sequence"/>
</dbReference>
<evidence type="ECO:0000313" key="7">
    <source>
        <dbReference type="Proteomes" id="UP001162811"/>
    </source>
</evidence>
<reference evidence="6" key="2">
    <citation type="journal article" date="2023" name="Front. Microbiol.">
        <title>Ralstonia chuxiongensis sp. nov., Ralstonia mojiangensis sp. nov., and Ralstonia soli sp. nov., isolated from tobacco fields, are three novel species in the family Burkholderiaceae.</title>
        <authorList>
            <person name="Lu C.H."/>
            <person name="Zhang Y.Y."/>
            <person name="Jiang N."/>
            <person name="Chen W."/>
            <person name="Shao X."/>
            <person name="Zhao Z.M."/>
            <person name="Lu W.L."/>
            <person name="Hu X."/>
            <person name="Xi Y.X."/>
            <person name="Zou S.Y."/>
            <person name="Wei Q.J."/>
            <person name="Lin Z.L."/>
            <person name="Gong L."/>
            <person name="Gai X.T."/>
            <person name="Zhang L.Q."/>
            <person name="Li J.Y."/>
            <person name="Jin Y."/>
            <person name="Xia Z.Y."/>
        </authorList>
    </citation>
    <scope>NUCLEOTIDE SEQUENCE</scope>
    <source>
        <strain evidence="6">21MJYT02-11</strain>
    </source>
</reference>
<dbReference type="SUPFAM" id="SSF53474">
    <property type="entry name" value="alpha/beta-Hydrolases"/>
    <property type="match status" value="1"/>
</dbReference>
<dbReference type="PROSITE" id="PS01173">
    <property type="entry name" value="LIPASE_GDXG_HIS"/>
    <property type="match status" value="1"/>
</dbReference>
<dbReference type="EMBL" id="JAMXHT010000001">
    <property type="protein sequence ID" value="MCO5396727.1"/>
    <property type="molecule type" value="Genomic_DNA"/>
</dbReference>
<proteinExistence type="inferred from homology"/>
<dbReference type="InterPro" id="IPR050309">
    <property type="entry name" value="Type-B_Carboxylest/Lipase"/>
</dbReference>
<name>A0ABT1AEB0_9RALS</name>
<dbReference type="PROSITE" id="PS00122">
    <property type="entry name" value="CARBOXYLESTERASE_B_1"/>
    <property type="match status" value="1"/>
</dbReference>
<dbReference type="PROSITE" id="PS51318">
    <property type="entry name" value="TAT"/>
    <property type="match status" value="1"/>
</dbReference>
<feature type="domain" description="Carboxylesterase type B" evidence="5">
    <location>
        <begin position="52"/>
        <end position="551"/>
    </location>
</feature>
<dbReference type="Gene3D" id="3.40.50.1820">
    <property type="entry name" value="alpha/beta hydrolase"/>
    <property type="match status" value="1"/>
</dbReference>
<comment type="similarity">
    <text evidence="1 4">Belongs to the type-B carboxylesterase/lipase family.</text>
</comment>
<protein>
    <recommendedName>
        <fullName evidence="4">Carboxylic ester hydrolase</fullName>
        <ecNumber evidence="4">3.1.1.-</ecNumber>
    </recommendedName>
</protein>
<evidence type="ECO:0000256" key="4">
    <source>
        <dbReference type="RuleBase" id="RU361235"/>
    </source>
</evidence>
<evidence type="ECO:0000256" key="3">
    <source>
        <dbReference type="ARBA" id="ARBA00022801"/>
    </source>
</evidence>
<organism evidence="6 7">
    <name type="scientific">Ralstonia soli</name>
    <dbReference type="NCBI Taxonomy" id="2953896"/>
    <lineage>
        <taxon>Bacteria</taxon>
        <taxon>Pseudomonadati</taxon>
        <taxon>Pseudomonadota</taxon>
        <taxon>Betaproteobacteria</taxon>
        <taxon>Burkholderiales</taxon>
        <taxon>Burkholderiaceae</taxon>
        <taxon>Ralstonia</taxon>
    </lineage>
</organism>
<dbReference type="InterPro" id="IPR000997">
    <property type="entry name" value="Cholinesterase"/>
</dbReference>
<dbReference type="PANTHER" id="PTHR11559">
    <property type="entry name" value="CARBOXYLESTERASE"/>
    <property type="match status" value="1"/>
</dbReference>
<keyword evidence="7" id="KW-1185">Reference proteome</keyword>
<evidence type="ECO:0000256" key="1">
    <source>
        <dbReference type="ARBA" id="ARBA00005964"/>
    </source>
</evidence>
<dbReference type="InterPro" id="IPR006311">
    <property type="entry name" value="TAT_signal"/>
</dbReference>
<comment type="caution">
    <text evidence="6">The sequence shown here is derived from an EMBL/GenBank/DDBJ whole genome shotgun (WGS) entry which is preliminary data.</text>
</comment>
<accession>A0ABT1AEB0</accession>
<dbReference type="EC" id="3.1.1.-" evidence="4"/>
<dbReference type="PRINTS" id="PR00878">
    <property type="entry name" value="CHOLNESTRASE"/>
</dbReference>
<dbReference type="InterPro" id="IPR019826">
    <property type="entry name" value="Carboxylesterase_B_AS"/>
</dbReference>
<keyword evidence="3 4" id="KW-0378">Hydrolase</keyword>
<evidence type="ECO:0000313" key="6">
    <source>
        <dbReference type="EMBL" id="MCO5396727.1"/>
    </source>
</evidence>
<dbReference type="RefSeq" id="WP_252675741.1">
    <property type="nucleotide sequence ID" value="NZ_JAMXHT010000001.1"/>
</dbReference>
<sequence>MGIDVDTKHRSDSYDQRDGFTRRDVLRLGMAGATASLISLPGGLARANASFKTVETRHGKLRGRVNDGLSSFLGIRYGADTGGMNRFMPPQPVKPWAGVRDALALGNQCAQNNPDFAPWLDPSPATEDCLMLNVFSPEKATASSRLPVMVWLHGGGYTFGSSYSHVYNCGSIAKTGNVVTVGINHRLNIFGYTYLGAQHDARFASSGNAGHLDIIQALEWVRDNISQFGGDPSNVTVFGQSGGGGKISTLFGMPKARGLFHKAIIQSGSVLKVREADEASITTDAVFDELQLKRGDIKALQAVPTQALLKCFDKVAFAMKTNYSPYILFGPVADGKSMPEMIWRGSAPAFAREVPILMGIDSDETIAFMGFDAFNPIKDDAAMAEMAAKSNLLYNVSTDQVLPLVKEYRRRMPKLSDPELLVRISTDIGFLKGAMTQSELLLAGKGAPVHMYECAWKTPCFRGKWALHGVELPFVFNVQHYDTAWDGKDSDALRVSADPNNDRLAVGRRMFDAWTNFARSGNPSTPTLAWPAYDSTTRSTMVFDAKSKVVSDPYAKVRDAIMSL</sequence>